<gene>
    <name evidence="1" type="ORF">HMN09_00425400</name>
</gene>
<dbReference type="OrthoDB" id="4708870at2759"/>
<dbReference type="EMBL" id="JACAZE010000005">
    <property type="protein sequence ID" value="KAF7316914.1"/>
    <property type="molecule type" value="Genomic_DNA"/>
</dbReference>
<evidence type="ECO:0000313" key="2">
    <source>
        <dbReference type="Proteomes" id="UP000613580"/>
    </source>
</evidence>
<reference evidence="1" key="1">
    <citation type="submission" date="2020-05" db="EMBL/GenBank/DDBJ databases">
        <title>Mycena genomes resolve the evolution of fungal bioluminescence.</title>
        <authorList>
            <person name="Tsai I.J."/>
        </authorList>
    </citation>
    <scope>NUCLEOTIDE SEQUENCE</scope>
    <source>
        <strain evidence="1">110903Hualien_Pintung</strain>
    </source>
</reference>
<organism evidence="1 2">
    <name type="scientific">Mycena chlorophos</name>
    <name type="common">Agaric fungus</name>
    <name type="synonym">Agaricus chlorophos</name>
    <dbReference type="NCBI Taxonomy" id="658473"/>
    <lineage>
        <taxon>Eukaryota</taxon>
        <taxon>Fungi</taxon>
        <taxon>Dikarya</taxon>
        <taxon>Basidiomycota</taxon>
        <taxon>Agaricomycotina</taxon>
        <taxon>Agaricomycetes</taxon>
        <taxon>Agaricomycetidae</taxon>
        <taxon>Agaricales</taxon>
        <taxon>Marasmiineae</taxon>
        <taxon>Mycenaceae</taxon>
        <taxon>Mycena</taxon>
    </lineage>
</organism>
<comment type="caution">
    <text evidence="1">The sequence shown here is derived from an EMBL/GenBank/DDBJ whole genome shotgun (WGS) entry which is preliminary data.</text>
</comment>
<keyword evidence="2" id="KW-1185">Reference proteome</keyword>
<accession>A0A8H6WLL5</accession>
<protein>
    <submittedName>
        <fullName evidence="1">Uncharacterized protein</fullName>
    </submittedName>
</protein>
<dbReference type="AlphaFoldDB" id="A0A8H6WLL5"/>
<name>A0A8H6WLL5_MYCCL</name>
<evidence type="ECO:0000313" key="1">
    <source>
        <dbReference type="EMBL" id="KAF7316914.1"/>
    </source>
</evidence>
<dbReference type="Proteomes" id="UP000613580">
    <property type="component" value="Unassembled WGS sequence"/>
</dbReference>
<proteinExistence type="predicted"/>
<sequence length="369" mass="40970">MGGHAFNASLPEAAFPRIPPSVYQALKIQITPKLESLFQVVSTPAEAPQKADHGDVDFLVCQPRQTTTHKEIQALLAADHVVPAHETSSYALRVEPGTWGPLGFGEQEETARTAAEAAGSSNIYYQVDVHVCLDRSDWERVHFFHSYGDLGMILGLIVRNNGLTLGTKGLKLPNVPHPPIDLCDSMDEIIEYMGLSMDRWKAGFATALEVFEWVGTSTFFDPTTFQSRGTGIKKVKPERKMYAKFVEWAEAQPPKTTGVSGMDKTARAQHALVRFGKKEEYDRIKQEDADRELIKAYFNGHNIREWTGIPADNWWDVKKVSEGVRAELGGPAGILALLEKGDERALIPVVRRVYKALEIEAITAGVRNL</sequence>